<evidence type="ECO:0000256" key="3">
    <source>
        <dbReference type="ARBA" id="ARBA00012180"/>
    </source>
</evidence>
<dbReference type="GO" id="GO:0046872">
    <property type="term" value="F:metal ion binding"/>
    <property type="evidence" value="ECO:0007669"/>
    <property type="project" value="UniProtKB-KW"/>
</dbReference>
<dbReference type="InterPro" id="IPR036397">
    <property type="entry name" value="RNaseH_sf"/>
</dbReference>
<name>A0A1W0A5X0_9STRA</name>
<keyword evidence="10" id="KW-1185">Reference proteome</keyword>
<comment type="caution">
    <text evidence="9">The sequence shown here is derived from an EMBL/GenBank/DDBJ whole genome shotgun (WGS) entry which is preliminary data.</text>
</comment>
<dbReference type="AlphaFoldDB" id="A0A1W0A5X0"/>
<dbReference type="EMBL" id="JNBS01000458">
    <property type="protein sequence ID" value="OQS05430.1"/>
    <property type="molecule type" value="Genomic_DNA"/>
</dbReference>
<evidence type="ECO:0000256" key="2">
    <source>
        <dbReference type="ARBA" id="ARBA00005300"/>
    </source>
</evidence>
<keyword evidence="5" id="KW-0479">Metal-binding</keyword>
<evidence type="ECO:0000256" key="5">
    <source>
        <dbReference type="ARBA" id="ARBA00022723"/>
    </source>
</evidence>
<comment type="similarity">
    <text evidence="2">Belongs to the RNase H family.</text>
</comment>
<keyword evidence="4" id="KW-0540">Nuclease</keyword>
<dbReference type="PANTHER" id="PTHR10642:SF26">
    <property type="entry name" value="RIBONUCLEASE H1"/>
    <property type="match status" value="1"/>
</dbReference>
<dbReference type="GO" id="GO:0004523">
    <property type="term" value="F:RNA-DNA hybrid ribonuclease activity"/>
    <property type="evidence" value="ECO:0007669"/>
    <property type="project" value="UniProtKB-EC"/>
</dbReference>
<reference evidence="9 10" key="1">
    <citation type="journal article" date="2014" name="Genome Biol. Evol.">
        <title>The secreted proteins of Achlya hypogyna and Thraustotheca clavata identify the ancestral oomycete secretome and reveal gene acquisitions by horizontal gene transfer.</title>
        <authorList>
            <person name="Misner I."/>
            <person name="Blouin N."/>
            <person name="Leonard G."/>
            <person name="Richards T.A."/>
            <person name="Lane C.E."/>
        </authorList>
    </citation>
    <scope>NUCLEOTIDE SEQUENCE [LARGE SCALE GENOMIC DNA]</scope>
    <source>
        <strain evidence="9 10">ATCC 34112</strain>
    </source>
</reference>
<evidence type="ECO:0000256" key="4">
    <source>
        <dbReference type="ARBA" id="ARBA00022722"/>
    </source>
</evidence>
<keyword evidence="6" id="KW-0255">Endonuclease</keyword>
<evidence type="ECO:0000256" key="7">
    <source>
        <dbReference type="ARBA" id="ARBA00022801"/>
    </source>
</evidence>
<dbReference type="EC" id="3.1.26.4" evidence="3"/>
<organism evidence="9 10">
    <name type="scientific">Thraustotheca clavata</name>
    <dbReference type="NCBI Taxonomy" id="74557"/>
    <lineage>
        <taxon>Eukaryota</taxon>
        <taxon>Sar</taxon>
        <taxon>Stramenopiles</taxon>
        <taxon>Oomycota</taxon>
        <taxon>Saprolegniomycetes</taxon>
        <taxon>Saprolegniales</taxon>
        <taxon>Achlyaceae</taxon>
        <taxon>Thraustotheca</taxon>
    </lineage>
</organism>
<dbReference type="Gene3D" id="3.30.420.10">
    <property type="entry name" value="Ribonuclease H-like superfamily/Ribonuclease H"/>
    <property type="match status" value="1"/>
</dbReference>
<dbReference type="SUPFAM" id="SSF53098">
    <property type="entry name" value="Ribonuclease H-like"/>
    <property type="match status" value="1"/>
</dbReference>
<dbReference type="Pfam" id="PF00075">
    <property type="entry name" value="RNase_H"/>
    <property type="match status" value="1"/>
</dbReference>
<dbReference type="PROSITE" id="PS50879">
    <property type="entry name" value="RNASE_H_1"/>
    <property type="match status" value="1"/>
</dbReference>
<evidence type="ECO:0000313" key="10">
    <source>
        <dbReference type="Proteomes" id="UP000243217"/>
    </source>
</evidence>
<feature type="domain" description="RNase H type-1" evidence="8">
    <location>
        <begin position="1"/>
        <end position="133"/>
    </location>
</feature>
<comment type="catalytic activity">
    <reaction evidence="1">
        <text>Endonucleolytic cleavage to 5'-phosphomonoester.</text>
        <dbReference type="EC" id="3.1.26.4"/>
    </reaction>
</comment>
<gene>
    <name evidence="9" type="ORF">THRCLA_20626</name>
</gene>
<dbReference type="OrthoDB" id="407198at2759"/>
<dbReference type="GO" id="GO:0003676">
    <property type="term" value="F:nucleic acid binding"/>
    <property type="evidence" value="ECO:0007669"/>
    <property type="project" value="InterPro"/>
</dbReference>
<sequence>MHSKAAFACVLPQNEDWNVACKLPSNTKHTNNRAAYFAALEAIKRANTQDPSQTQPLQIFTNNKVLIHSMTEWLPVWMNNNWVTANGTPVKNNDILKKLCKRQGLRTINWEHLGTKKNSWMAKADRLAKAALRKNKKN</sequence>
<dbReference type="InterPro" id="IPR012337">
    <property type="entry name" value="RNaseH-like_sf"/>
</dbReference>
<evidence type="ECO:0000256" key="6">
    <source>
        <dbReference type="ARBA" id="ARBA00022759"/>
    </source>
</evidence>
<dbReference type="InterPro" id="IPR050092">
    <property type="entry name" value="RNase_H"/>
</dbReference>
<proteinExistence type="inferred from homology"/>
<keyword evidence="7" id="KW-0378">Hydrolase</keyword>
<accession>A0A1W0A5X0</accession>
<dbReference type="InterPro" id="IPR002156">
    <property type="entry name" value="RNaseH_domain"/>
</dbReference>
<evidence type="ECO:0000259" key="8">
    <source>
        <dbReference type="PROSITE" id="PS50879"/>
    </source>
</evidence>
<dbReference type="STRING" id="74557.A0A1W0A5X0"/>
<dbReference type="Proteomes" id="UP000243217">
    <property type="component" value="Unassembled WGS sequence"/>
</dbReference>
<dbReference type="GO" id="GO:0043137">
    <property type="term" value="P:DNA replication, removal of RNA primer"/>
    <property type="evidence" value="ECO:0007669"/>
    <property type="project" value="TreeGrafter"/>
</dbReference>
<evidence type="ECO:0000256" key="1">
    <source>
        <dbReference type="ARBA" id="ARBA00000077"/>
    </source>
</evidence>
<dbReference type="PANTHER" id="PTHR10642">
    <property type="entry name" value="RIBONUCLEASE H1"/>
    <property type="match status" value="1"/>
</dbReference>
<protein>
    <recommendedName>
        <fullName evidence="3">ribonuclease H</fullName>
        <ecNumber evidence="3">3.1.26.4</ecNumber>
    </recommendedName>
</protein>
<evidence type="ECO:0000313" key="9">
    <source>
        <dbReference type="EMBL" id="OQS05430.1"/>
    </source>
</evidence>